<dbReference type="Proteomes" id="UP000521872">
    <property type="component" value="Unassembled WGS sequence"/>
</dbReference>
<dbReference type="EMBL" id="JAACJL010000057">
    <property type="protein sequence ID" value="KAF4612165.1"/>
    <property type="molecule type" value="Genomic_DNA"/>
</dbReference>
<evidence type="ECO:0000259" key="1">
    <source>
        <dbReference type="Pfam" id="PF18803"/>
    </source>
</evidence>
<comment type="caution">
    <text evidence="2">The sequence shown here is derived from an EMBL/GenBank/DDBJ whole genome shotgun (WGS) entry which is preliminary data.</text>
</comment>
<sequence>MAGSGIPKTSLSESKDVKDSLAGDGMSLLGEEQCLSKMTVISGRQCTLLTKDSAGNSFTVIHSNGIHDVALDYCACETAEPSAVQLLRRFWYPSTGIFPQTAATILVLKRYQLLAFEAKTSSYEFYNSIARLTDNTGLLKHKDRYHEFMRMYRQWCILSMAKRAGRGHDENGIKATSEGQCALLCPACPQPEKNLPSDWKDAHPAKKWLYSLFLAIDANFRLTRWHVSSEERDPSLTDGWAFFVKHHCRLLDR</sequence>
<keyword evidence="3" id="KW-1185">Reference proteome</keyword>
<feature type="domain" description="CxC2-like cysteine cluster KDZ transposase-associated" evidence="1">
    <location>
        <begin position="42"/>
        <end position="137"/>
    </location>
</feature>
<dbReference type="Pfam" id="PF18803">
    <property type="entry name" value="CxC2"/>
    <property type="match status" value="1"/>
</dbReference>
<evidence type="ECO:0000313" key="2">
    <source>
        <dbReference type="EMBL" id="KAF4612165.1"/>
    </source>
</evidence>
<organism evidence="2 3">
    <name type="scientific">Agrocybe pediades</name>
    <dbReference type="NCBI Taxonomy" id="84607"/>
    <lineage>
        <taxon>Eukaryota</taxon>
        <taxon>Fungi</taxon>
        <taxon>Dikarya</taxon>
        <taxon>Basidiomycota</taxon>
        <taxon>Agaricomycotina</taxon>
        <taxon>Agaricomycetes</taxon>
        <taxon>Agaricomycetidae</taxon>
        <taxon>Agaricales</taxon>
        <taxon>Agaricineae</taxon>
        <taxon>Strophariaceae</taxon>
        <taxon>Agrocybe</taxon>
    </lineage>
</organism>
<gene>
    <name evidence="2" type="ORF">D9613_004616</name>
</gene>
<accession>A0A8H4VL95</accession>
<protein>
    <recommendedName>
        <fullName evidence="1">CxC2-like cysteine cluster KDZ transposase-associated domain-containing protein</fullName>
    </recommendedName>
</protein>
<reference evidence="2 3" key="1">
    <citation type="submission" date="2019-12" db="EMBL/GenBank/DDBJ databases">
        <authorList>
            <person name="Floudas D."/>
            <person name="Bentzer J."/>
            <person name="Ahren D."/>
            <person name="Johansson T."/>
            <person name="Persson P."/>
            <person name="Tunlid A."/>
        </authorList>
    </citation>
    <scope>NUCLEOTIDE SEQUENCE [LARGE SCALE GENOMIC DNA]</scope>
    <source>
        <strain evidence="2 3">CBS 102.39</strain>
    </source>
</reference>
<name>A0A8H4VL95_9AGAR</name>
<proteinExistence type="predicted"/>
<dbReference type="AlphaFoldDB" id="A0A8H4VL95"/>
<evidence type="ECO:0000313" key="3">
    <source>
        <dbReference type="Proteomes" id="UP000521872"/>
    </source>
</evidence>
<dbReference type="InterPro" id="IPR041457">
    <property type="entry name" value="CxC2_KDZ-assoc"/>
</dbReference>